<name>A0A8X8LFG5_9BACT</name>
<dbReference type="AlphaFoldDB" id="A0A8X8LFG5"/>
<protein>
    <submittedName>
        <fullName evidence="3">Peroxiredoxin</fullName>
    </submittedName>
</protein>
<dbReference type="Gene3D" id="3.40.30.10">
    <property type="entry name" value="Glutaredoxin"/>
    <property type="match status" value="1"/>
</dbReference>
<evidence type="ECO:0000256" key="1">
    <source>
        <dbReference type="SAM" id="SignalP"/>
    </source>
</evidence>
<dbReference type="PANTHER" id="PTHR42852:SF13">
    <property type="entry name" value="PROTEIN DIPZ"/>
    <property type="match status" value="1"/>
</dbReference>
<dbReference type="InterPro" id="IPR013766">
    <property type="entry name" value="Thioredoxin_domain"/>
</dbReference>
<evidence type="ECO:0000313" key="3">
    <source>
        <dbReference type="EMBL" id="SDX64891.1"/>
    </source>
</evidence>
<evidence type="ECO:0000259" key="2">
    <source>
        <dbReference type="PROSITE" id="PS51352"/>
    </source>
</evidence>
<dbReference type="InterPro" id="IPR036249">
    <property type="entry name" value="Thioredoxin-like_sf"/>
</dbReference>
<dbReference type="InterPro" id="IPR050553">
    <property type="entry name" value="Thioredoxin_ResA/DsbE_sf"/>
</dbReference>
<dbReference type="EMBL" id="FNNO01000023">
    <property type="protein sequence ID" value="SDX64891.1"/>
    <property type="molecule type" value="Genomic_DNA"/>
</dbReference>
<organism evidence="3 4">
    <name type="scientific">Hydrobacter penzbergensis</name>
    <dbReference type="NCBI Taxonomy" id="1235997"/>
    <lineage>
        <taxon>Bacteria</taxon>
        <taxon>Pseudomonadati</taxon>
        <taxon>Bacteroidota</taxon>
        <taxon>Chitinophagia</taxon>
        <taxon>Chitinophagales</taxon>
        <taxon>Chitinophagaceae</taxon>
        <taxon>Hydrobacter</taxon>
    </lineage>
</organism>
<feature type="signal peptide" evidence="1">
    <location>
        <begin position="1"/>
        <end position="19"/>
    </location>
</feature>
<proteinExistence type="predicted"/>
<dbReference type="Pfam" id="PF08534">
    <property type="entry name" value="Redoxin"/>
    <property type="match status" value="1"/>
</dbReference>
<evidence type="ECO:0000313" key="4">
    <source>
        <dbReference type="Proteomes" id="UP000198711"/>
    </source>
</evidence>
<dbReference type="GO" id="GO:0016491">
    <property type="term" value="F:oxidoreductase activity"/>
    <property type="evidence" value="ECO:0007669"/>
    <property type="project" value="InterPro"/>
</dbReference>
<dbReference type="PROSITE" id="PS51352">
    <property type="entry name" value="THIOREDOXIN_2"/>
    <property type="match status" value="1"/>
</dbReference>
<feature type="domain" description="Thioredoxin" evidence="2">
    <location>
        <begin position="240"/>
        <end position="401"/>
    </location>
</feature>
<keyword evidence="1" id="KW-0732">Signal</keyword>
<comment type="caution">
    <text evidence="3">The sequence shown here is derived from an EMBL/GenBank/DDBJ whole genome shotgun (WGS) entry which is preliminary data.</text>
</comment>
<dbReference type="RefSeq" id="WP_092726968.1">
    <property type="nucleotide sequence ID" value="NZ_FNNO01000023.1"/>
</dbReference>
<sequence length="405" mass="45359">MRKILVVMLLAGMINTLQAQEQGLWKAQLHRADGNHIVFNFELRYEGGKTVWYILNASERMRVDNISAAGDSLLVQMPVFESQFRVKLLSDKKIAGWWIRSTSKGHMQMPFTAELGNGTRFEVKQPALYNISGRWATFFGQSGKAPTDTTVGEFVQKGNELSGSILTSTGDYRYLGGVVSGDTLKLSTFDGVHAFLFTAKINNDHSISGGNFYSGPVAHENWLAEKNANAGLPNDAAMYLKPGQSKLNFRFPDLNKKMVSINDARFKNKVVVIQIMGSWCPNCMDETAFLSDFYKKNKQRGVEIIGLAYEYSTDFERSRKSLLKFKERFGVEYPILVTGVTVMDEQKTEKTLPQLTPIKSFPSTIFIDKTGKVAKLEAGFTGPGTGVHYEEMKKEFNATIESLLR</sequence>
<gene>
    <name evidence="3" type="ORF">SAMN05444410_1236</name>
</gene>
<dbReference type="PANTHER" id="PTHR42852">
    <property type="entry name" value="THIOL:DISULFIDE INTERCHANGE PROTEIN DSBE"/>
    <property type="match status" value="1"/>
</dbReference>
<keyword evidence="4" id="KW-1185">Reference proteome</keyword>
<reference evidence="3 4" key="1">
    <citation type="submission" date="2016-10" db="EMBL/GenBank/DDBJ databases">
        <authorList>
            <person name="Varghese N."/>
            <person name="Submissions S."/>
        </authorList>
    </citation>
    <scope>NUCLEOTIDE SEQUENCE [LARGE SCALE GENOMIC DNA]</scope>
    <source>
        <strain evidence="3 4">DSM 25353</strain>
    </source>
</reference>
<dbReference type="SUPFAM" id="SSF52833">
    <property type="entry name" value="Thioredoxin-like"/>
    <property type="match status" value="1"/>
</dbReference>
<dbReference type="InterPro" id="IPR013740">
    <property type="entry name" value="Redoxin"/>
</dbReference>
<dbReference type="CDD" id="cd02966">
    <property type="entry name" value="TlpA_like_family"/>
    <property type="match status" value="1"/>
</dbReference>
<dbReference type="Proteomes" id="UP000198711">
    <property type="component" value="Unassembled WGS sequence"/>
</dbReference>
<feature type="chain" id="PRO_5036495646" evidence="1">
    <location>
        <begin position="20"/>
        <end position="405"/>
    </location>
</feature>
<accession>A0A8X8LFG5</accession>